<keyword evidence="2" id="KW-1185">Reference proteome</keyword>
<evidence type="ECO:0000313" key="2">
    <source>
        <dbReference type="Proteomes" id="UP000295830"/>
    </source>
</evidence>
<gene>
    <name evidence="1" type="ORF">DES49_0549</name>
</gene>
<dbReference type="Proteomes" id="UP000295830">
    <property type="component" value="Unassembled WGS sequence"/>
</dbReference>
<protein>
    <submittedName>
        <fullName evidence="1">Uncharacterized protein</fullName>
    </submittedName>
</protein>
<evidence type="ECO:0000313" key="1">
    <source>
        <dbReference type="EMBL" id="TDT44445.1"/>
    </source>
</evidence>
<dbReference type="EMBL" id="SOAX01000001">
    <property type="protein sequence ID" value="TDT44445.1"/>
    <property type="molecule type" value="Genomic_DNA"/>
</dbReference>
<sequence>MLEQFWKAYAGDYDFRFKAHRGIIFIRNGWASPTVD</sequence>
<accession>A0A4R7K1J6</accession>
<reference evidence="1 2" key="1">
    <citation type="submission" date="2019-03" db="EMBL/GenBank/DDBJ databases">
        <title>Genomic Encyclopedia of Type Strains, Phase IV (KMG-IV): sequencing the most valuable type-strain genomes for metagenomic binning, comparative biology and taxonomic classification.</title>
        <authorList>
            <person name="Goeker M."/>
        </authorList>
    </citation>
    <scope>NUCLEOTIDE SEQUENCE [LARGE SCALE GENOMIC DNA]</scope>
    <source>
        <strain evidence="1 2">DSM 15505</strain>
    </source>
</reference>
<organism evidence="1 2">
    <name type="scientific">Halospina denitrificans</name>
    <dbReference type="NCBI Taxonomy" id="332522"/>
    <lineage>
        <taxon>Bacteria</taxon>
        <taxon>Pseudomonadati</taxon>
        <taxon>Pseudomonadota</taxon>
        <taxon>Gammaproteobacteria</taxon>
        <taxon>Halospina</taxon>
    </lineage>
</organism>
<dbReference type="AlphaFoldDB" id="A0A4R7K1J6"/>
<proteinExistence type="predicted"/>
<comment type="caution">
    <text evidence="1">The sequence shown here is derived from an EMBL/GenBank/DDBJ whole genome shotgun (WGS) entry which is preliminary data.</text>
</comment>
<name>A0A4R7K1J6_9GAMM</name>